<sequence length="333" mass="39222">MTSISDFEHGCKLSAFIKSLDSSPQMQAVDIDSYLDSVKEDQKDTVKEIYSELKSRYSFIEKQDQNIKSYCCSYLNYWLDKKREDYITTKQCINEDAWLVIEKLWGTLKNSSVSCKRQHYYSPLVDMEKCLKFMVYCVNMFELQKHCEKPDQAGLKSTYCDNFNKYTNHYYTYFTTNVKCLRDTNKAKHYNWRFSDLCTLHNMAKTFPKYESSSQSIEDDKTRQQIKKCQSHEEIKTINCYMLDGVPVTLEELPTIDVIPLKYGVYAGSSFIGFFSLGLYLYKKTRHPSLIRSNSSGERKLNKNTDKQFSHEQEKKSNSKKKDYKFSYNPTQN</sequence>
<evidence type="ECO:0000313" key="3">
    <source>
        <dbReference type="EMBL" id="SCA59771.1"/>
    </source>
</evidence>
<gene>
    <name evidence="3" type="ORF">PVT01_000042100</name>
</gene>
<keyword evidence="2" id="KW-0472">Membrane</keyword>
<dbReference type="AlphaFoldDB" id="A0A1G4EBN6"/>
<keyword evidence="2" id="KW-1133">Transmembrane helix</keyword>
<protein>
    <submittedName>
        <fullName evidence="3">VIR protein</fullName>
    </submittedName>
</protein>
<dbReference type="VEuPathDB" id="PlasmoDB:PVP01_0011080"/>
<evidence type="ECO:0000313" key="4">
    <source>
        <dbReference type="Proteomes" id="UP000196402"/>
    </source>
</evidence>
<evidence type="ECO:0000256" key="2">
    <source>
        <dbReference type="SAM" id="Phobius"/>
    </source>
</evidence>
<dbReference type="Proteomes" id="UP000196402">
    <property type="component" value="Unassembled WGS sequence"/>
</dbReference>
<feature type="compositionally biased region" description="Basic and acidic residues" evidence="1">
    <location>
        <begin position="297"/>
        <end position="325"/>
    </location>
</feature>
<evidence type="ECO:0000256" key="1">
    <source>
        <dbReference type="SAM" id="MobiDB-lite"/>
    </source>
</evidence>
<dbReference type="VEuPathDB" id="PlasmoDB:PVX_161260"/>
<proteinExistence type="predicted"/>
<dbReference type="VEuPathDB" id="PlasmoDB:PVPAM_140005700"/>
<name>A0A1G4EBN6_PLAVI</name>
<reference evidence="3 4" key="1">
    <citation type="submission" date="2016-07" db="EMBL/GenBank/DDBJ databases">
        <authorList>
            <consortium name="Pathogen Informatics"/>
        </authorList>
    </citation>
    <scope>NUCLEOTIDE SEQUENCE [LARGE SCALE GENOMIC DNA]</scope>
</reference>
<organism evidence="3 4">
    <name type="scientific">Plasmodium vivax</name>
    <name type="common">malaria parasite P. vivax</name>
    <dbReference type="NCBI Taxonomy" id="5855"/>
    <lineage>
        <taxon>Eukaryota</taxon>
        <taxon>Sar</taxon>
        <taxon>Alveolata</taxon>
        <taxon>Apicomplexa</taxon>
        <taxon>Aconoidasida</taxon>
        <taxon>Haemosporida</taxon>
        <taxon>Plasmodiidae</taxon>
        <taxon>Plasmodium</taxon>
        <taxon>Plasmodium (Plasmodium)</taxon>
    </lineage>
</organism>
<accession>A0A1G4EBN6</accession>
<dbReference type="EMBL" id="FLYH01000079">
    <property type="protein sequence ID" value="SCA59771.1"/>
    <property type="molecule type" value="Genomic_DNA"/>
</dbReference>
<dbReference type="VEuPathDB" id="PlasmoDB:PVW1_000009100"/>
<feature type="region of interest" description="Disordered" evidence="1">
    <location>
        <begin position="291"/>
        <end position="333"/>
    </location>
</feature>
<feature type="transmembrane region" description="Helical" evidence="2">
    <location>
        <begin position="263"/>
        <end position="282"/>
    </location>
</feature>
<keyword evidence="2" id="KW-0812">Transmembrane</keyword>